<reference evidence="3 4" key="1">
    <citation type="journal article" date="2024" name="Front. Microbiol.">
        <title>Novel thermophilic genera Geochorda gen. nov. and Carboxydochorda gen. nov. from the deep terrestrial subsurface reveal the ecophysiological diversity in the class Limnochordia.</title>
        <authorList>
            <person name="Karnachuk O.V."/>
            <person name="Lukina A.P."/>
            <person name="Avakyan M.R."/>
            <person name="Kadnikov V.V."/>
            <person name="Begmatov S."/>
            <person name="Beletsky A.V."/>
            <person name="Vlasova K.G."/>
            <person name="Novikov A.A."/>
            <person name="Shcherbakova V.A."/>
            <person name="Mardanov A.V."/>
            <person name="Ravin N.V."/>
        </authorList>
    </citation>
    <scope>NUCLEOTIDE SEQUENCE [LARGE SCALE GENOMIC DNA]</scope>
    <source>
        <strain evidence="3 4">L945</strain>
    </source>
</reference>
<keyword evidence="1" id="KW-0732">Signal</keyword>
<protein>
    <submittedName>
        <fullName evidence="3">LptA/OstA family protein</fullName>
    </submittedName>
</protein>
<dbReference type="InterPro" id="IPR005653">
    <property type="entry name" value="OstA-like_N"/>
</dbReference>
<dbReference type="EMBL" id="CP141615">
    <property type="protein sequence ID" value="WRP18975.1"/>
    <property type="molecule type" value="Genomic_DNA"/>
</dbReference>
<dbReference type="RefSeq" id="WP_324718245.1">
    <property type="nucleotide sequence ID" value="NZ_CP141615.1"/>
</dbReference>
<accession>A0ABZ1C2F7</accession>
<feature type="domain" description="Organic solvent tolerance-like N-terminal" evidence="2">
    <location>
        <begin position="152"/>
        <end position="239"/>
    </location>
</feature>
<sequence length="246" mass="27158">MRLRRAVVAASLGVLLAAEGAAAQAAAQPSAPGPAGQQAPVRIRIVGASQDELTGQWDPARQRMIFMPPKGRVVVEWSGWRAEGARLEWDPEGRVAVMTGSVRVYRPDVDAQAERLDAWYQQDRARLSGSARVDEWALTKGEQRGAHLRTLTAETIEMDEAKRLLVARGSVQVRQDDPRLEASGDDLVYDRNAEKVVLTSANQGVHALFDRFELSRASRVEYDVKTEQVRFFGPADIQQLPSRSGD</sequence>
<dbReference type="Proteomes" id="UP001332192">
    <property type="component" value="Chromosome"/>
</dbReference>
<dbReference type="Gene3D" id="2.60.450.10">
    <property type="entry name" value="Lipopolysaccharide (LPS) transport protein A like domain"/>
    <property type="match status" value="1"/>
</dbReference>
<evidence type="ECO:0000256" key="1">
    <source>
        <dbReference type="SAM" id="SignalP"/>
    </source>
</evidence>
<gene>
    <name evidence="3" type="ORF">U7230_12555</name>
</gene>
<proteinExistence type="predicted"/>
<organism evidence="3 4">
    <name type="scientific">Carboxydichorda subterranea</name>
    <dbReference type="NCBI Taxonomy" id="3109565"/>
    <lineage>
        <taxon>Bacteria</taxon>
        <taxon>Bacillati</taxon>
        <taxon>Bacillota</taxon>
        <taxon>Limnochordia</taxon>
        <taxon>Limnochordales</taxon>
        <taxon>Geochordaceae</taxon>
        <taxon>Carboxydichorda</taxon>
    </lineage>
</organism>
<name>A0ABZ1C2F7_9FIRM</name>
<feature type="signal peptide" evidence="1">
    <location>
        <begin position="1"/>
        <end position="25"/>
    </location>
</feature>
<evidence type="ECO:0000259" key="2">
    <source>
        <dbReference type="Pfam" id="PF03968"/>
    </source>
</evidence>
<feature type="chain" id="PRO_5046684719" evidence="1">
    <location>
        <begin position="26"/>
        <end position="246"/>
    </location>
</feature>
<evidence type="ECO:0000313" key="4">
    <source>
        <dbReference type="Proteomes" id="UP001332192"/>
    </source>
</evidence>
<keyword evidence="4" id="KW-1185">Reference proteome</keyword>
<evidence type="ECO:0000313" key="3">
    <source>
        <dbReference type="EMBL" id="WRP18975.1"/>
    </source>
</evidence>
<dbReference type="Pfam" id="PF03968">
    <property type="entry name" value="LptD_N"/>
    <property type="match status" value="1"/>
</dbReference>